<organism evidence="2 3">
    <name type="scientific">Panicum miliaceum</name>
    <name type="common">Proso millet</name>
    <name type="synonym">Broomcorn millet</name>
    <dbReference type="NCBI Taxonomy" id="4540"/>
    <lineage>
        <taxon>Eukaryota</taxon>
        <taxon>Viridiplantae</taxon>
        <taxon>Streptophyta</taxon>
        <taxon>Embryophyta</taxon>
        <taxon>Tracheophyta</taxon>
        <taxon>Spermatophyta</taxon>
        <taxon>Magnoliopsida</taxon>
        <taxon>Liliopsida</taxon>
        <taxon>Poales</taxon>
        <taxon>Poaceae</taxon>
        <taxon>PACMAD clade</taxon>
        <taxon>Panicoideae</taxon>
        <taxon>Panicodae</taxon>
        <taxon>Paniceae</taxon>
        <taxon>Panicinae</taxon>
        <taxon>Panicum</taxon>
        <taxon>Panicum sect. Panicum</taxon>
    </lineage>
</organism>
<feature type="region of interest" description="Disordered" evidence="1">
    <location>
        <begin position="1"/>
        <end position="21"/>
    </location>
</feature>
<protein>
    <submittedName>
        <fullName evidence="2">Signal recognition particle 54 kDa protein, chloroplastic-like</fullName>
    </submittedName>
</protein>
<dbReference type="EMBL" id="PQIB02000008">
    <property type="protein sequence ID" value="RLN04431.1"/>
    <property type="molecule type" value="Genomic_DNA"/>
</dbReference>
<proteinExistence type="predicted"/>
<accession>A0A3L6RKD8</accession>
<feature type="compositionally biased region" description="Low complexity" evidence="1">
    <location>
        <begin position="1"/>
        <end position="17"/>
    </location>
</feature>
<comment type="caution">
    <text evidence="2">The sequence shown here is derived from an EMBL/GenBank/DDBJ whole genome shotgun (WGS) entry which is preliminary data.</text>
</comment>
<evidence type="ECO:0000256" key="1">
    <source>
        <dbReference type="SAM" id="MobiDB-lite"/>
    </source>
</evidence>
<name>A0A3L6RKD8_PANMI</name>
<dbReference type="Proteomes" id="UP000275267">
    <property type="component" value="Unassembled WGS sequence"/>
</dbReference>
<evidence type="ECO:0000313" key="3">
    <source>
        <dbReference type="Proteomes" id="UP000275267"/>
    </source>
</evidence>
<dbReference type="AlphaFoldDB" id="A0A3L6RKD8"/>
<reference evidence="3" key="1">
    <citation type="journal article" date="2019" name="Nat. Commun.">
        <title>The genome of broomcorn millet.</title>
        <authorList>
            <person name="Zou C."/>
            <person name="Miki D."/>
            <person name="Li D."/>
            <person name="Tang Q."/>
            <person name="Xiao L."/>
            <person name="Rajput S."/>
            <person name="Deng P."/>
            <person name="Jia W."/>
            <person name="Huang R."/>
            <person name="Zhang M."/>
            <person name="Sun Y."/>
            <person name="Hu J."/>
            <person name="Fu X."/>
            <person name="Schnable P.S."/>
            <person name="Li F."/>
            <person name="Zhang H."/>
            <person name="Feng B."/>
            <person name="Zhu X."/>
            <person name="Liu R."/>
            <person name="Schnable J.C."/>
            <person name="Zhu J.-K."/>
            <person name="Zhang H."/>
        </authorList>
    </citation>
    <scope>NUCLEOTIDE SEQUENCE [LARGE SCALE GENOMIC DNA]</scope>
</reference>
<dbReference type="STRING" id="4540.A0A3L6RKD8"/>
<gene>
    <name evidence="2" type="ORF">C2845_PM13G11290</name>
</gene>
<keyword evidence="3" id="KW-1185">Reference proteome</keyword>
<evidence type="ECO:0000313" key="2">
    <source>
        <dbReference type="EMBL" id="RLN04431.1"/>
    </source>
</evidence>
<sequence>MEATSTLALSSSPAAARRSPEKAAVASLYLRRFPTTSSLHLRAVQSPASRSLFSLPGMEEAEEGGRAGW</sequence>